<keyword evidence="1" id="KW-0805">Transcription regulation</keyword>
<dbReference type="Pfam" id="PF13305">
    <property type="entry name" value="TetR_C_33"/>
    <property type="match status" value="1"/>
</dbReference>
<dbReference type="RefSeq" id="WP_108963443.1">
    <property type="nucleotide sequence ID" value="NZ_QEFB01000013.1"/>
</dbReference>
<dbReference type="AlphaFoldDB" id="A0A2U1TC39"/>
<dbReference type="InterPro" id="IPR009057">
    <property type="entry name" value="Homeodomain-like_sf"/>
</dbReference>
<keyword evidence="5" id="KW-1185">Reference proteome</keyword>
<dbReference type="SUPFAM" id="SSF48498">
    <property type="entry name" value="Tetracyclin repressor-like, C-terminal domain"/>
    <property type="match status" value="1"/>
</dbReference>
<dbReference type="EMBL" id="QEFB01000013">
    <property type="protein sequence ID" value="PWC06457.1"/>
    <property type="molecule type" value="Genomic_DNA"/>
</dbReference>
<protein>
    <submittedName>
        <fullName evidence="4">TetR family transcriptional regulator</fullName>
    </submittedName>
</protein>
<organism evidence="4 5">
    <name type="scientific">Mycetocola zhujimingii</name>
    <dbReference type="NCBI Taxonomy" id="2079792"/>
    <lineage>
        <taxon>Bacteria</taxon>
        <taxon>Bacillati</taxon>
        <taxon>Actinomycetota</taxon>
        <taxon>Actinomycetes</taxon>
        <taxon>Micrococcales</taxon>
        <taxon>Microbacteriaceae</taxon>
        <taxon>Mycetocola</taxon>
    </lineage>
</organism>
<dbReference type="InterPro" id="IPR025996">
    <property type="entry name" value="MT1864/Rv1816-like_C"/>
</dbReference>
<name>A0A2U1TC39_9MICO</name>
<reference evidence="5" key="1">
    <citation type="submission" date="2018-04" db="EMBL/GenBank/DDBJ databases">
        <authorList>
            <person name="Liu S."/>
            <person name="Wang Z."/>
            <person name="Li J."/>
        </authorList>
    </citation>
    <scope>NUCLEOTIDE SEQUENCE [LARGE SCALE GENOMIC DNA]</scope>
    <source>
        <strain evidence="5">622</strain>
    </source>
</reference>
<gene>
    <name evidence="4" type="ORF">DF223_12775</name>
</gene>
<evidence type="ECO:0000313" key="5">
    <source>
        <dbReference type="Proteomes" id="UP000244962"/>
    </source>
</evidence>
<accession>A0A2U1TC39</accession>
<evidence type="ECO:0000256" key="1">
    <source>
        <dbReference type="ARBA" id="ARBA00023015"/>
    </source>
</evidence>
<dbReference type="SUPFAM" id="SSF46689">
    <property type="entry name" value="Homeodomain-like"/>
    <property type="match status" value="1"/>
</dbReference>
<proteinExistence type="predicted"/>
<evidence type="ECO:0000256" key="2">
    <source>
        <dbReference type="ARBA" id="ARBA00023163"/>
    </source>
</evidence>
<dbReference type="InterPro" id="IPR036271">
    <property type="entry name" value="Tet_transcr_reg_TetR-rel_C_sf"/>
</dbReference>
<feature type="domain" description="HTH-type transcriptional regulator MT1864/Rv1816-like C-terminal" evidence="3">
    <location>
        <begin position="82"/>
        <end position="179"/>
    </location>
</feature>
<dbReference type="Gene3D" id="1.10.10.60">
    <property type="entry name" value="Homeodomain-like"/>
    <property type="match status" value="1"/>
</dbReference>
<sequence>MPRAGLDEATVIDRAAQILDDPAADGLNLAVLAESLGVRAPSLYKHVDGMPGLYRGITLRAKTDLARALGQAAIGRSRDDAIRALSLAYRKWAVEHPGQYPLTVRSAPASEDPEDSRVSSVLVEVIYDVLAGYDLRGDDAVDATRFLRSALHGFVDLETRGGFQLPVDRERSFARLIESVVTALATWSDA</sequence>
<evidence type="ECO:0000313" key="4">
    <source>
        <dbReference type="EMBL" id="PWC06457.1"/>
    </source>
</evidence>
<keyword evidence="2" id="KW-0804">Transcription</keyword>
<evidence type="ECO:0000259" key="3">
    <source>
        <dbReference type="Pfam" id="PF13305"/>
    </source>
</evidence>
<dbReference type="Proteomes" id="UP000244962">
    <property type="component" value="Unassembled WGS sequence"/>
</dbReference>
<dbReference type="Gene3D" id="1.10.357.10">
    <property type="entry name" value="Tetracycline Repressor, domain 2"/>
    <property type="match status" value="1"/>
</dbReference>
<comment type="caution">
    <text evidence="4">The sequence shown here is derived from an EMBL/GenBank/DDBJ whole genome shotgun (WGS) entry which is preliminary data.</text>
</comment>